<feature type="transmembrane region" description="Helical" evidence="1">
    <location>
        <begin position="312"/>
        <end position="332"/>
    </location>
</feature>
<keyword evidence="1" id="KW-0472">Membrane</keyword>
<feature type="transmembrane region" description="Helical" evidence="1">
    <location>
        <begin position="62"/>
        <end position="80"/>
    </location>
</feature>
<accession>A0A7G7CSI8</accession>
<evidence type="ECO:0000259" key="2">
    <source>
        <dbReference type="Pfam" id="PF07670"/>
    </source>
</evidence>
<feature type="domain" description="Nucleoside transporter/FeoB GTPase Gate" evidence="2">
    <location>
        <begin position="137"/>
        <end position="230"/>
    </location>
</feature>
<organism evidence="3 4">
    <name type="scientific">Corynebacterium incognita</name>
    <dbReference type="NCBI Taxonomy" id="2754725"/>
    <lineage>
        <taxon>Bacteria</taxon>
        <taxon>Bacillati</taxon>
        <taxon>Actinomycetota</taxon>
        <taxon>Actinomycetes</taxon>
        <taxon>Mycobacteriales</taxon>
        <taxon>Corynebacteriaceae</taxon>
        <taxon>Corynebacterium</taxon>
    </lineage>
</organism>
<dbReference type="KEGG" id="cik:H0194_06415"/>
<dbReference type="EMBL" id="CP059404">
    <property type="protein sequence ID" value="QNE90554.1"/>
    <property type="molecule type" value="Genomic_DNA"/>
</dbReference>
<feature type="transmembrane region" description="Helical" evidence="1">
    <location>
        <begin position="338"/>
        <end position="355"/>
    </location>
</feature>
<evidence type="ECO:0000313" key="3">
    <source>
        <dbReference type="EMBL" id="QNE90554.1"/>
    </source>
</evidence>
<evidence type="ECO:0000256" key="1">
    <source>
        <dbReference type="SAM" id="Phobius"/>
    </source>
</evidence>
<dbReference type="Pfam" id="PF07670">
    <property type="entry name" value="Gate"/>
    <property type="match status" value="1"/>
</dbReference>
<keyword evidence="1" id="KW-0812">Transmembrane</keyword>
<name>A0A7G7CSI8_9CORY</name>
<feature type="transmembrane region" description="Helical" evidence="1">
    <location>
        <begin position="232"/>
        <end position="254"/>
    </location>
</feature>
<reference evidence="3 4" key="1">
    <citation type="submission" date="2020-07" db="EMBL/GenBank/DDBJ databases">
        <title>Complete genome and description of Corynebacterium incognita strain Marseille-Q3630 sp. nov.</title>
        <authorList>
            <person name="Boxberger M."/>
        </authorList>
    </citation>
    <scope>NUCLEOTIDE SEQUENCE [LARGE SCALE GENOMIC DNA]</scope>
    <source>
        <strain evidence="3 4">Marseille-Q3630</strain>
    </source>
</reference>
<dbReference type="Proteomes" id="UP000515743">
    <property type="component" value="Chromosome"/>
</dbReference>
<keyword evidence="4" id="KW-1185">Reference proteome</keyword>
<evidence type="ECO:0000313" key="4">
    <source>
        <dbReference type="Proteomes" id="UP000515743"/>
    </source>
</evidence>
<feature type="transmembrane region" description="Helical" evidence="1">
    <location>
        <begin position="135"/>
        <end position="159"/>
    </location>
</feature>
<feature type="transmembrane region" description="Helical" evidence="1">
    <location>
        <begin position="207"/>
        <end position="226"/>
    </location>
</feature>
<feature type="transmembrane region" description="Helical" evidence="1">
    <location>
        <begin position="422"/>
        <end position="443"/>
    </location>
</feature>
<sequence length="447" mass="48661">MTSAAGTVATATPAISTPGQWRFFLYSGIGVFAFMVPFPIAGDNTILLDHIGTFLKEAAGPAAQFFALTLILVGTVRPFVTGTWRSSVPRRIFSFLNIFASVLALALIFGFGPAFIFREDLGPFLFEGLVVKLAFLVPVGAPFLGLLISYGLMEFFGVLMRPIMRPLFRVPGRAAIDAMTSFVGSDSLAMLVTNRVYKSGAYTTREAVTIAAGFTTCSMTFMIILAETLGLMNVWGLYVGATMLVTFAVTAVIVRLRPIKNYSEDYYPGATPRPEKVFTQDRFRSAWNEANLVLRRVPSLPKVLWDNTRDGLFMVMQVLPGIMSVGFIGLALSLYTPLFSWLGLLFVPLLTLLRIPDAQLAAEAMASGLAEIYLPALIAEGNPSLVTRLLVGIVAVSQVFFFSSPVPDILATDIPITIRDIVIVWFLRVFFSILIGAPLAYGITALV</sequence>
<feature type="transmembrane region" description="Helical" evidence="1">
    <location>
        <begin position="92"/>
        <end position="115"/>
    </location>
</feature>
<protein>
    <submittedName>
        <fullName evidence="3">YjiH family protein</fullName>
    </submittedName>
</protein>
<keyword evidence="1" id="KW-1133">Transmembrane helix</keyword>
<gene>
    <name evidence="3" type="ORF">H0194_06415</name>
</gene>
<dbReference type="InterPro" id="IPR011642">
    <property type="entry name" value="Gate_dom"/>
</dbReference>
<dbReference type="AlphaFoldDB" id="A0A7G7CSI8"/>
<proteinExistence type="predicted"/>
<feature type="transmembrane region" description="Helical" evidence="1">
    <location>
        <begin position="23"/>
        <end position="42"/>
    </location>
</feature>
<feature type="transmembrane region" description="Helical" evidence="1">
    <location>
        <begin position="385"/>
        <end position="402"/>
    </location>
</feature>